<name>A0A918ZBJ5_9GAMM</name>
<comment type="caution">
    <text evidence="1">The sequence shown here is derived from an EMBL/GenBank/DDBJ whole genome shotgun (WGS) entry which is preliminary data.</text>
</comment>
<accession>A0A918ZBJ5</accession>
<proteinExistence type="predicted"/>
<dbReference type="Proteomes" id="UP000636453">
    <property type="component" value="Unassembled WGS sequence"/>
</dbReference>
<sequence length="75" mass="8192">MSAVPKSRVIDAQIRALRQTLAELLARGVSKAELHTVFQTALEQLLDSANGNEALIDYVYRQVDAAIISLDDTHG</sequence>
<evidence type="ECO:0000313" key="1">
    <source>
        <dbReference type="EMBL" id="GHE42075.1"/>
    </source>
</evidence>
<evidence type="ECO:0000313" key="2">
    <source>
        <dbReference type="Proteomes" id="UP000636453"/>
    </source>
</evidence>
<keyword evidence="2" id="KW-1185">Reference proteome</keyword>
<gene>
    <name evidence="1" type="ORF">GCM10007167_24910</name>
</gene>
<dbReference type="RefSeq" id="WP_146474148.1">
    <property type="nucleotide sequence ID" value="NZ_BNCF01000017.1"/>
</dbReference>
<protein>
    <submittedName>
        <fullName evidence="1">Uncharacterized protein</fullName>
    </submittedName>
</protein>
<reference evidence="1" key="1">
    <citation type="journal article" date="2014" name="Int. J. Syst. Evol. Microbiol.">
        <title>Complete genome sequence of Corynebacterium casei LMG S-19264T (=DSM 44701T), isolated from a smear-ripened cheese.</title>
        <authorList>
            <consortium name="US DOE Joint Genome Institute (JGI-PGF)"/>
            <person name="Walter F."/>
            <person name="Albersmeier A."/>
            <person name="Kalinowski J."/>
            <person name="Ruckert C."/>
        </authorList>
    </citation>
    <scope>NUCLEOTIDE SEQUENCE</scope>
    <source>
        <strain evidence="1">KCTC 32020</strain>
    </source>
</reference>
<reference evidence="1" key="2">
    <citation type="submission" date="2020-09" db="EMBL/GenBank/DDBJ databases">
        <authorList>
            <person name="Sun Q."/>
            <person name="Kim S."/>
        </authorList>
    </citation>
    <scope>NUCLEOTIDE SEQUENCE</scope>
    <source>
        <strain evidence="1">KCTC 32020</strain>
    </source>
</reference>
<dbReference type="EMBL" id="BNCF01000017">
    <property type="protein sequence ID" value="GHE42075.1"/>
    <property type="molecule type" value="Genomic_DNA"/>
</dbReference>
<organism evidence="1 2">
    <name type="scientific">Vulcaniibacterium thermophilum</name>
    <dbReference type="NCBI Taxonomy" id="1169913"/>
    <lineage>
        <taxon>Bacteria</taxon>
        <taxon>Pseudomonadati</taxon>
        <taxon>Pseudomonadota</taxon>
        <taxon>Gammaproteobacteria</taxon>
        <taxon>Lysobacterales</taxon>
        <taxon>Lysobacteraceae</taxon>
        <taxon>Vulcaniibacterium</taxon>
    </lineage>
</organism>
<dbReference type="AlphaFoldDB" id="A0A918ZBJ5"/>